<sequence>MDDEEPNSVAQLPQDATRSEWDDENVHGKVRPGAPWPGWRAQVTARHATTSSPPPFFQPSPALPRDPEAGLDDVGRKDTGTAGAGFGAACGESERCSSSLGLACLKSEHDEYRCGCGKETPVPINEGGVMKCVRAVRRIAHVPPFAAIFLAAKAMYESCVSHQECSFQNPNLQCVDFLCYCPLPYVLTEMNRCLEPSSPQNNMMYAIAPTAVLIAVLLLIGGAYTYRKDTETGYFINSRRVSGGSGALSSGSSVVGLRSASDRRRAESTRRVSSAIRLGRKAEASRRLRLSLDEHGAALRAAKAPRHPPRFIKSKPRQQSIQKASCSPDVLRSKVIEEETTLSSESTGAPSHHGSPRRTGTATSKTTVVHRILPVHEEVAVHIIHKSPTSASQELSS</sequence>
<organism evidence="1 2">
    <name type="scientific">Hyalomma asiaticum</name>
    <name type="common">Tick</name>
    <dbReference type="NCBI Taxonomy" id="266040"/>
    <lineage>
        <taxon>Eukaryota</taxon>
        <taxon>Metazoa</taxon>
        <taxon>Ecdysozoa</taxon>
        <taxon>Arthropoda</taxon>
        <taxon>Chelicerata</taxon>
        <taxon>Arachnida</taxon>
        <taxon>Acari</taxon>
        <taxon>Parasitiformes</taxon>
        <taxon>Ixodida</taxon>
        <taxon>Ixodoidea</taxon>
        <taxon>Ixodidae</taxon>
        <taxon>Hyalomminae</taxon>
        <taxon>Hyalomma</taxon>
    </lineage>
</organism>
<dbReference type="EMBL" id="CM023483">
    <property type="protein sequence ID" value="KAH6937129.1"/>
    <property type="molecule type" value="Genomic_DNA"/>
</dbReference>
<protein>
    <submittedName>
        <fullName evidence="1">Uncharacterized protein</fullName>
    </submittedName>
</protein>
<accession>A0ACB7STN4</accession>
<evidence type="ECO:0000313" key="1">
    <source>
        <dbReference type="EMBL" id="KAH6937129.1"/>
    </source>
</evidence>
<comment type="caution">
    <text evidence="1">The sequence shown here is derived from an EMBL/GenBank/DDBJ whole genome shotgun (WGS) entry which is preliminary data.</text>
</comment>
<reference evidence="1" key="1">
    <citation type="submission" date="2020-05" db="EMBL/GenBank/DDBJ databases">
        <title>Large-scale comparative analyses of tick genomes elucidate their genetic diversity and vector capacities.</title>
        <authorList>
            <person name="Jia N."/>
            <person name="Wang J."/>
            <person name="Shi W."/>
            <person name="Du L."/>
            <person name="Sun Y."/>
            <person name="Zhan W."/>
            <person name="Jiang J."/>
            <person name="Wang Q."/>
            <person name="Zhang B."/>
            <person name="Ji P."/>
            <person name="Sakyi L.B."/>
            <person name="Cui X."/>
            <person name="Yuan T."/>
            <person name="Jiang B."/>
            <person name="Yang W."/>
            <person name="Lam T.T.-Y."/>
            <person name="Chang Q."/>
            <person name="Ding S."/>
            <person name="Wang X."/>
            <person name="Zhu J."/>
            <person name="Ruan X."/>
            <person name="Zhao L."/>
            <person name="Wei J."/>
            <person name="Que T."/>
            <person name="Du C."/>
            <person name="Cheng J."/>
            <person name="Dai P."/>
            <person name="Han X."/>
            <person name="Huang E."/>
            <person name="Gao Y."/>
            <person name="Liu J."/>
            <person name="Shao H."/>
            <person name="Ye R."/>
            <person name="Li L."/>
            <person name="Wei W."/>
            <person name="Wang X."/>
            <person name="Wang C."/>
            <person name="Yang T."/>
            <person name="Huo Q."/>
            <person name="Li W."/>
            <person name="Guo W."/>
            <person name="Chen H."/>
            <person name="Zhou L."/>
            <person name="Ni X."/>
            <person name="Tian J."/>
            <person name="Zhou Y."/>
            <person name="Sheng Y."/>
            <person name="Liu T."/>
            <person name="Pan Y."/>
            <person name="Xia L."/>
            <person name="Li J."/>
            <person name="Zhao F."/>
            <person name="Cao W."/>
        </authorList>
    </citation>
    <scope>NUCLEOTIDE SEQUENCE</scope>
    <source>
        <strain evidence="1">Hyas-2018</strain>
    </source>
</reference>
<gene>
    <name evidence="1" type="ORF">HPB50_025750</name>
</gene>
<evidence type="ECO:0000313" key="2">
    <source>
        <dbReference type="Proteomes" id="UP000821845"/>
    </source>
</evidence>
<name>A0ACB7STN4_HYAAI</name>
<dbReference type="Proteomes" id="UP000821845">
    <property type="component" value="Chromosome 3"/>
</dbReference>
<proteinExistence type="predicted"/>
<keyword evidence="2" id="KW-1185">Reference proteome</keyword>